<keyword evidence="3" id="KW-1185">Reference proteome</keyword>
<dbReference type="Pfam" id="PF00656">
    <property type="entry name" value="Peptidase_C14"/>
    <property type="match status" value="1"/>
</dbReference>
<protein>
    <submittedName>
        <fullName evidence="2">Caspase family protein</fullName>
    </submittedName>
</protein>
<reference evidence="2 3" key="1">
    <citation type="submission" date="2023-09" db="EMBL/GenBank/DDBJ databases">
        <title>Streptomyces sp. nov.: A antagonism against Alternaria gaisen Producing Streptochlin, Isolated from Tamarix root soil.</title>
        <authorList>
            <person name="Chen Y."/>
        </authorList>
    </citation>
    <scope>NUCLEOTIDE SEQUENCE [LARGE SCALE GENOMIC DNA]</scope>
    <source>
        <strain evidence="2 3">TRM76323</strain>
    </source>
</reference>
<feature type="domain" description="Peptidase C14 caspase" evidence="1">
    <location>
        <begin position="9"/>
        <end position="226"/>
    </location>
</feature>
<dbReference type="SUPFAM" id="SSF50969">
    <property type="entry name" value="YVTN repeat-like/Quinoprotein amine dehydrogenase"/>
    <property type="match status" value="1"/>
</dbReference>
<comment type="caution">
    <text evidence="2">The sequence shown here is derived from an EMBL/GenBank/DDBJ whole genome shotgun (WGS) entry which is preliminary data.</text>
</comment>
<sequence length="1556" mass="165829">MRYLIAAGTSAYRPDSGLADLDQALRDVERMTEFLTSPAMGYTRVLTDVSENPTAADLEDAVAEWCAHAPLTPDDVVVLYYAGHGDRPTPGGPYRLACADSREGRPRSWLSPQNLAETLAASPVRNVLFVIDACHAALGGAEVQSVTDGIVAARPRGDTNGAGTWVLASARHRDLADDGAFVTRLAEVCGRGDGPSQRYLAPSAVATRISEAFAADGRRQRAACSATNQTELPPFFPNPRHDPAAELRGDGRAQGDTTDLSTHFDPRGRGVEHVHDPGSYFTGRRNALSSLRAHLEGPGGRGALVVTAAPGSGKSAVLGRVVLDGGCDVSVNARHQTLETLVDRLAAGADVRAAHPAALLTALAERRTPFRVVVDSLDEAGPAGDKAEARRIAWDLLRPLGAVPCVRLVVGSRRELLAHLGEHARRVDLDSPWYAADTDAAEYVRRVLTDTGSPYADRPAEAHVIAREVARRAGPCFLVARMTASALLRGEPLDTTVPGWAETLPSDVGGAFEAYLRRLPRARHATAMALLTALAFGEGHGLPRRVWVRVAARLSGLALREADIDELVEEDGSYLTAVEIAGARHFRLYHQLLTDHLRQRVLAHRDLRDLQECFVDVLLELTPAREWARALPYVRGHLATHAAAAGSIRALVADPAFLLAADPAGLLPAVRHASCDPVLAMAVERCADVLGTSAPPGYDRAARLAFAAEAHGAHDLARSAEELSPSVRRVRVEARPVTPHRIVGRYDGGTYSTTSVTRGWVMDDMTLPDGTRVVLAAETDTPEVHVWPVDDPARATVLPHPAAVRALKVPRAVPGRALAVTLDAAGGLRLWDVVDQTVARVLGNGYDALLDAGRLADGAPAVVCRDKGGVVVLDLTGRTVLRVPVDRAVAAFLVYGEGDGTHLVVVGEAGGTVTRYPLGGASGPRTLLEGLREPRLLARAPVRSGSPVVALLELEEEDEDAAARRVTLLDCVSGAASAVVTPDVSWGGGHRFVQHSAHGSVLLLRTQGALETHSIGSGRIATTSMGGWHDITPLPEDHGGRVYAFTDNMTGEVTLWDCTDGRAVATLQVHESAVCGLHVLGSSVSGAPEVLTVGNDGTARFWQCRLDELRAAGRDERAEERGLATASTELVRGWAARPHDLVVASWSGLRLADWSALDRSGPAYAPLVPAPLPESHKPRDAHLAEDATGTIHALTRRDVSLGEHAEDWRGFKVTFEWQRLHGDGRVDHIRPDPLAAVPSGTDCHLIPPSTAPHTPRVVGYDPLHAHLLTVDPSGDAHRDDAPWAMDPATMTVCSTGFTDQAGRAVLMVAVRQLLKGDFTLDHRYVEHDPDAADAPARGYLWDAGARRLLDPAPRELPAGLSTLVPHHGGAGTRFVALDGRVGDASVLDLREGRVHTVHSGSDTGRKKPLSFRSLAPGHGHLLRWADLPDGGPLLVHLDGAGVDDTVLSRVVVWDSADPDAPARPLPVPARRLLWTGFAPGGDALLAISDEQGVGLFHLPSLERVWSAPVPALVTSLTARPGSPHLDLAVATQQGVVLMRPRFEPAWETRLLRPADA</sequence>
<dbReference type="InterPro" id="IPR015943">
    <property type="entry name" value="WD40/YVTN_repeat-like_dom_sf"/>
</dbReference>
<dbReference type="InterPro" id="IPR011044">
    <property type="entry name" value="Quino_amine_DH_bsu"/>
</dbReference>
<dbReference type="Proteomes" id="UP001250181">
    <property type="component" value="Unassembled WGS sequence"/>
</dbReference>
<dbReference type="RefSeq" id="WP_315879088.1">
    <property type="nucleotide sequence ID" value="NZ_JAWCTQ010000022.1"/>
</dbReference>
<evidence type="ECO:0000259" key="1">
    <source>
        <dbReference type="Pfam" id="PF00656"/>
    </source>
</evidence>
<dbReference type="Gene3D" id="3.40.50.1460">
    <property type="match status" value="1"/>
</dbReference>
<proteinExistence type="predicted"/>
<dbReference type="SUPFAM" id="SSF101908">
    <property type="entry name" value="Putative isomerase YbhE"/>
    <property type="match status" value="1"/>
</dbReference>
<name>A0ABU3QMN6_9ACTN</name>
<dbReference type="InterPro" id="IPR011600">
    <property type="entry name" value="Pept_C14_caspase"/>
</dbReference>
<organism evidence="2 3">
    <name type="scientific">Streptomyces tamarix</name>
    <dbReference type="NCBI Taxonomy" id="3078565"/>
    <lineage>
        <taxon>Bacteria</taxon>
        <taxon>Bacillati</taxon>
        <taxon>Actinomycetota</taxon>
        <taxon>Actinomycetes</taxon>
        <taxon>Kitasatosporales</taxon>
        <taxon>Streptomycetaceae</taxon>
        <taxon>Streptomyces</taxon>
    </lineage>
</organism>
<dbReference type="EMBL" id="JAWCTQ010000022">
    <property type="protein sequence ID" value="MDT9684029.1"/>
    <property type="molecule type" value="Genomic_DNA"/>
</dbReference>
<dbReference type="SUPFAM" id="SSF52129">
    <property type="entry name" value="Caspase-like"/>
    <property type="match status" value="1"/>
</dbReference>
<accession>A0ABU3QMN6</accession>
<gene>
    <name evidence="2" type="ORF">RND61_18470</name>
</gene>
<dbReference type="Gene3D" id="2.130.10.10">
    <property type="entry name" value="YVTN repeat-like/Quinoprotein amine dehydrogenase"/>
    <property type="match status" value="1"/>
</dbReference>
<evidence type="ECO:0000313" key="3">
    <source>
        <dbReference type="Proteomes" id="UP001250181"/>
    </source>
</evidence>
<evidence type="ECO:0000313" key="2">
    <source>
        <dbReference type="EMBL" id="MDT9684029.1"/>
    </source>
</evidence>
<dbReference type="InterPro" id="IPR029030">
    <property type="entry name" value="Caspase-like_dom_sf"/>
</dbReference>